<proteinExistence type="predicted"/>
<sequence length="118" mass="12701">MRSHTIAVVDTQETKWTNSTKVPSCPDYTIGLRDRGRDKGGGLAFLVDKSIAYHQLPLLGVDFTEVLAISLEIRPVPLTVVNIISLTSSCPGFTAAIAPYLPSGNSLVLGDCKAHYDL</sequence>
<reference evidence="1 2" key="1">
    <citation type="submission" date="2018-11" db="EMBL/GenBank/DDBJ databases">
        <authorList>
            <consortium name="Pathogen Informatics"/>
        </authorList>
    </citation>
    <scope>NUCLEOTIDE SEQUENCE [LARGE SCALE GENOMIC DNA]</scope>
</reference>
<dbReference type="InterPro" id="IPR036691">
    <property type="entry name" value="Endo/exonu/phosph_ase_sf"/>
</dbReference>
<name>A0A3P7L919_DIBLA</name>
<evidence type="ECO:0000313" key="2">
    <source>
        <dbReference type="Proteomes" id="UP000281553"/>
    </source>
</evidence>
<organism evidence="1 2">
    <name type="scientific">Dibothriocephalus latus</name>
    <name type="common">Fish tapeworm</name>
    <name type="synonym">Diphyllobothrium latum</name>
    <dbReference type="NCBI Taxonomy" id="60516"/>
    <lineage>
        <taxon>Eukaryota</taxon>
        <taxon>Metazoa</taxon>
        <taxon>Spiralia</taxon>
        <taxon>Lophotrochozoa</taxon>
        <taxon>Platyhelminthes</taxon>
        <taxon>Cestoda</taxon>
        <taxon>Eucestoda</taxon>
        <taxon>Diphyllobothriidea</taxon>
        <taxon>Diphyllobothriidae</taxon>
        <taxon>Dibothriocephalus</taxon>
    </lineage>
</organism>
<gene>
    <name evidence="1" type="ORF">DILT_LOCUS8915</name>
</gene>
<dbReference type="Gene3D" id="3.60.10.10">
    <property type="entry name" value="Endonuclease/exonuclease/phosphatase"/>
    <property type="match status" value="1"/>
</dbReference>
<protein>
    <submittedName>
        <fullName evidence="1">Uncharacterized protein</fullName>
    </submittedName>
</protein>
<keyword evidence="2" id="KW-1185">Reference proteome</keyword>
<dbReference type="EMBL" id="UYRU01055534">
    <property type="protein sequence ID" value="VDN13084.1"/>
    <property type="molecule type" value="Genomic_DNA"/>
</dbReference>
<accession>A0A3P7L919</accession>
<evidence type="ECO:0000313" key="1">
    <source>
        <dbReference type="EMBL" id="VDN13084.1"/>
    </source>
</evidence>
<dbReference type="AlphaFoldDB" id="A0A3P7L919"/>
<dbReference type="Proteomes" id="UP000281553">
    <property type="component" value="Unassembled WGS sequence"/>
</dbReference>